<dbReference type="EMBL" id="LXKA01000221">
    <property type="protein sequence ID" value="OAJ61158.1"/>
    <property type="molecule type" value="Genomic_DNA"/>
</dbReference>
<dbReference type="OrthoDB" id="9799989at2"/>
<dbReference type="Proteomes" id="UP000077961">
    <property type="component" value="Unassembled WGS sequence"/>
</dbReference>
<feature type="domain" description="AB hydrolase-1" evidence="1">
    <location>
        <begin position="59"/>
        <end position="210"/>
    </location>
</feature>
<dbReference type="Proteomes" id="UP000078116">
    <property type="component" value="Unassembled WGS sequence"/>
</dbReference>
<protein>
    <recommendedName>
        <fullName evidence="1">AB hydrolase-1 domain-containing protein</fullName>
    </recommendedName>
</protein>
<dbReference type="Gene3D" id="3.40.50.1820">
    <property type="entry name" value="alpha/beta hydrolase"/>
    <property type="match status" value="1"/>
</dbReference>
<evidence type="ECO:0000313" key="3">
    <source>
        <dbReference type="EMBL" id="OAJ61158.1"/>
    </source>
</evidence>
<name>A0A1A9N6X5_9BURK</name>
<evidence type="ECO:0000313" key="2">
    <source>
        <dbReference type="EMBL" id="OAJ54975.1"/>
    </source>
</evidence>
<evidence type="ECO:0000259" key="1">
    <source>
        <dbReference type="Pfam" id="PF12697"/>
    </source>
</evidence>
<gene>
    <name evidence="2" type="ORF">A6V36_09095</name>
    <name evidence="3" type="ORF">A6V37_03430</name>
</gene>
<dbReference type="STRING" id="1462993.A6V36_09095"/>
<evidence type="ECO:0000313" key="4">
    <source>
        <dbReference type="Proteomes" id="UP000077961"/>
    </source>
</evidence>
<dbReference type="SUPFAM" id="SSF53474">
    <property type="entry name" value="alpha/beta-Hydrolases"/>
    <property type="match status" value="1"/>
</dbReference>
<organism evidence="3 5">
    <name type="scientific">Paraburkholderia ginsengiterrae</name>
    <dbReference type="NCBI Taxonomy" id="1462993"/>
    <lineage>
        <taxon>Bacteria</taxon>
        <taxon>Pseudomonadati</taxon>
        <taxon>Pseudomonadota</taxon>
        <taxon>Betaproteobacteria</taxon>
        <taxon>Burkholderiales</taxon>
        <taxon>Burkholderiaceae</taxon>
        <taxon>Paraburkholderia</taxon>
    </lineage>
</organism>
<keyword evidence="4" id="KW-1185">Reference proteome</keyword>
<sequence length="268" mass="28571">MFDATAVESAANYADLFLSPKRTGATESDRTLLAAAERWEVDHDGASIAVWRWGRGKPVLLCHGWESRASHLGAFIQPLIAAGYSVIGYDAPAHGASPGSTASVASFGRALIAVANEIGPVEGLISHSLGVPASLWAYTRGLRVKASAHISGPSSLEAVLNRFAVGSGMPDGVFEDFKQTVESRTQVMVGEFEAEVLASGVRHPVLFMHDRDDREVPHAASLHMHDLVSGSSLELTSGLGHRRIIRDPGVVAVVVDFLKAESLRDQVE</sequence>
<dbReference type="AlphaFoldDB" id="A0A1A9N6X5"/>
<dbReference type="InterPro" id="IPR029058">
    <property type="entry name" value="AB_hydrolase_fold"/>
</dbReference>
<dbReference type="EMBL" id="LXJZ01000198">
    <property type="protein sequence ID" value="OAJ54975.1"/>
    <property type="molecule type" value="Genomic_DNA"/>
</dbReference>
<dbReference type="Pfam" id="PF12697">
    <property type="entry name" value="Abhydrolase_6"/>
    <property type="match status" value="1"/>
</dbReference>
<accession>A0A1A9N6X5</accession>
<proteinExistence type="predicted"/>
<comment type="caution">
    <text evidence="3">The sequence shown here is derived from an EMBL/GenBank/DDBJ whole genome shotgun (WGS) entry which is preliminary data.</text>
</comment>
<dbReference type="InterPro" id="IPR000073">
    <property type="entry name" value="AB_hydrolase_1"/>
</dbReference>
<dbReference type="RefSeq" id="WP_064270523.1">
    <property type="nucleotide sequence ID" value="NZ_LXJZ01000198.1"/>
</dbReference>
<reference evidence="4 5" key="1">
    <citation type="submission" date="2016-04" db="EMBL/GenBank/DDBJ databases">
        <title>Reclassification of Paraburkholderia panaciterrae (Farh et al. 2015) Dobritsa &amp; Samadpour 2016 as a later homotypic synonym of Paraburkholderia ginsengiterrae (Farh et al. 2015) Dobritsa &amp; Samadpour 2016.</title>
        <authorList>
            <person name="Dobritsa A.P."/>
            <person name="Kutumbaka K."/>
            <person name="Samadpour M."/>
        </authorList>
    </citation>
    <scope>NUCLEOTIDE SEQUENCE [LARGE SCALE GENOMIC DNA]</scope>
    <source>
        <strain evidence="3 5">DCY85</strain>
        <strain evidence="2 4">DCY85-1</strain>
    </source>
</reference>
<evidence type="ECO:0000313" key="5">
    <source>
        <dbReference type="Proteomes" id="UP000078116"/>
    </source>
</evidence>